<dbReference type="AlphaFoldDB" id="A0A5E4TJ73"/>
<name>A0A5E4TJ73_9BURK</name>
<keyword evidence="1" id="KW-0560">Oxidoreductase</keyword>
<accession>A0A5E4TJ73</accession>
<reference evidence="1 2" key="1">
    <citation type="submission" date="2019-08" db="EMBL/GenBank/DDBJ databases">
        <authorList>
            <person name="Peeters C."/>
        </authorList>
    </citation>
    <scope>NUCLEOTIDE SEQUENCE [LARGE SCALE GENOMIC DNA]</scope>
    <source>
        <strain evidence="1 2">LMG 30175</strain>
    </source>
</reference>
<organism evidence="1 2">
    <name type="scientific">Pandoraea terrae</name>
    <dbReference type="NCBI Taxonomy" id="1537710"/>
    <lineage>
        <taxon>Bacteria</taxon>
        <taxon>Pseudomonadati</taxon>
        <taxon>Pseudomonadota</taxon>
        <taxon>Betaproteobacteria</taxon>
        <taxon>Burkholderiales</taxon>
        <taxon>Burkholderiaceae</taxon>
        <taxon>Pandoraea</taxon>
    </lineage>
</organism>
<sequence>MSVVETQALPPALVEQFDREGVVVLRGVFADWIEPLREGVAALMADPSPLERTYHPADGSAPFFQDLCNWQRIPAFREFVFGSPAAALAAQLMRSRVARFFHDHVLVKEPGTSVVTPWHHDKPYYCVGGEQSVSLWIPLDPVAQEISLECVAGSHRWNVLHRPKRFDGTDLYQNDDATEMPDIEGQRDQYTIRRWAMAPGDAVAFDFRTVHGAAANLAGGHRRRVFSARWVGDDAVFIDRHGKGSPPLSHLTLKDGEPLDGPDFPVVLDRARA</sequence>
<dbReference type="Gene3D" id="2.60.120.620">
    <property type="entry name" value="q2cbj1_9rhob like domain"/>
    <property type="match status" value="1"/>
</dbReference>
<protein>
    <submittedName>
        <fullName evidence="1">Phytanoyl-CoA dioxygenase</fullName>
    </submittedName>
</protein>
<evidence type="ECO:0000313" key="1">
    <source>
        <dbReference type="EMBL" id="VVD87915.1"/>
    </source>
</evidence>
<dbReference type="OrthoDB" id="9814777at2"/>
<dbReference type="GO" id="GO:0016706">
    <property type="term" value="F:2-oxoglutarate-dependent dioxygenase activity"/>
    <property type="evidence" value="ECO:0007669"/>
    <property type="project" value="UniProtKB-ARBA"/>
</dbReference>
<proteinExistence type="predicted"/>
<dbReference type="PANTHER" id="PTHR20883:SF49">
    <property type="entry name" value="PHYTANOYL-COA DIOXYGENASE"/>
    <property type="match status" value="1"/>
</dbReference>
<keyword evidence="1" id="KW-0223">Dioxygenase</keyword>
<dbReference type="InterPro" id="IPR008775">
    <property type="entry name" value="Phytyl_CoA_dOase-like"/>
</dbReference>
<dbReference type="SUPFAM" id="SSF51197">
    <property type="entry name" value="Clavaminate synthase-like"/>
    <property type="match status" value="1"/>
</dbReference>
<dbReference type="PANTHER" id="PTHR20883">
    <property type="entry name" value="PHYTANOYL-COA DIOXYGENASE DOMAIN CONTAINING 1"/>
    <property type="match status" value="1"/>
</dbReference>
<keyword evidence="2" id="KW-1185">Reference proteome</keyword>
<dbReference type="EMBL" id="CABPRZ010000004">
    <property type="protein sequence ID" value="VVD87915.1"/>
    <property type="molecule type" value="Genomic_DNA"/>
</dbReference>
<dbReference type="Proteomes" id="UP000414233">
    <property type="component" value="Unassembled WGS sequence"/>
</dbReference>
<dbReference type="Pfam" id="PF05721">
    <property type="entry name" value="PhyH"/>
    <property type="match status" value="1"/>
</dbReference>
<evidence type="ECO:0000313" key="2">
    <source>
        <dbReference type="Proteomes" id="UP000414233"/>
    </source>
</evidence>
<dbReference type="GO" id="GO:0005506">
    <property type="term" value="F:iron ion binding"/>
    <property type="evidence" value="ECO:0007669"/>
    <property type="project" value="UniProtKB-ARBA"/>
</dbReference>
<dbReference type="RefSeq" id="WP_150696328.1">
    <property type="nucleotide sequence ID" value="NZ_CABPRZ010000004.1"/>
</dbReference>
<gene>
    <name evidence="1" type="ORF">PTE30175_01398</name>
</gene>